<evidence type="ECO:0000256" key="6">
    <source>
        <dbReference type="ARBA" id="ARBA00022692"/>
    </source>
</evidence>
<dbReference type="GO" id="GO:0005886">
    <property type="term" value="C:plasma membrane"/>
    <property type="evidence" value="ECO:0007669"/>
    <property type="project" value="UniProtKB-SubCell"/>
</dbReference>
<name>A0A9D1EFX5_9FIRM</name>
<dbReference type="CDD" id="cd06261">
    <property type="entry name" value="TM_PBP2"/>
    <property type="match status" value="1"/>
</dbReference>
<keyword evidence="4" id="KW-1003">Cell membrane</keyword>
<comment type="caution">
    <text evidence="11">The sequence shown here is derived from an EMBL/GenBank/DDBJ whole genome shotgun (WGS) entry which is preliminary data.</text>
</comment>
<evidence type="ECO:0000256" key="1">
    <source>
        <dbReference type="ARBA" id="ARBA00004651"/>
    </source>
</evidence>
<feature type="transmembrane region" description="Helical" evidence="9">
    <location>
        <begin position="141"/>
        <end position="160"/>
    </location>
</feature>
<dbReference type="GO" id="GO:0015423">
    <property type="term" value="F:ABC-type maltose transporter activity"/>
    <property type="evidence" value="ECO:0007669"/>
    <property type="project" value="TreeGrafter"/>
</dbReference>
<evidence type="ECO:0000313" key="11">
    <source>
        <dbReference type="EMBL" id="HIR89661.1"/>
    </source>
</evidence>
<sequence>MNNKAGKAAISAVVWIFLIGTSLFVLYPLVYVVSAAFSPQQNIAALSIVPFGDGISFENYKYLFENTDFPLWFRNTLIVATATTISTVFVCSLSAYIFSRFRFIMKKTLMMSLLILQIFPSFVGMVAIYVILLRINGLDTLWGLILVYLAGNIPYNTWMVKSYLDTVPKSLDEAARIDGASHFLIFRKIVLPIAKPIIIFLTITSFTAPWMDFIFPKMVLRSSKVQTVALGLFSFVTDKKNLFATFSAGSVLVAVPFIIFFVITQKMLITSLGGAAVKE</sequence>
<dbReference type="Gene3D" id="1.10.3720.10">
    <property type="entry name" value="MetI-like"/>
    <property type="match status" value="1"/>
</dbReference>
<feature type="domain" description="ABC transmembrane type-1" evidence="10">
    <location>
        <begin position="73"/>
        <end position="264"/>
    </location>
</feature>
<feature type="transmembrane region" description="Helical" evidence="9">
    <location>
        <begin position="77"/>
        <end position="98"/>
    </location>
</feature>
<dbReference type="Pfam" id="PF00528">
    <property type="entry name" value="BPD_transp_1"/>
    <property type="match status" value="1"/>
</dbReference>
<dbReference type="PANTHER" id="PTHR32243">
    <property type="entry name" value="MALTOSE TRANSPORT SYSTEM PERMEASE-RELATED"/>
    <property type="match status" value="1"/>
</dbReference>
<dbReference type="EMBL" id="DVHN01000165">
    <property type="protein sequence ID" value="HIR89661.1"/>
    <property type="molecule type" value="Genomic_DNA"/>
</dbReference>
<accession>A0A9D1EFX5</accession>
<dbReference type="SUPFAM" id="SSF161098">
    <property type="entry name" value="MetI-like"/>
    <property type="match status" value="1"/>
</dbReference>
<reference evidence="11" key="1">
    <citation type="submission" date="2020-10" db="EMBL/GenBank/DDBJ databases">
        <authorList>
            <person name="Gilroy R."/>
        </authorList>
    </citation>
    <scope>NUCLEOTIDE SEQUENCE</scope>
    <source>
        <strain evidence="11">ChiW13-3771</strain>
    </source>
</reference>
<organism evidence="11 12">
    <name type="scientific">Candidatus Fimimorpha faecalis</name>
    <dbReference type="NCBI Taxonomy" id="2840824"/>
    <lineage>
        <taxon>Bacteria</taxon>
        <taxon>Bacillati</taxon>
        <taxon>Bacillota</taxon>
        <taxon>Clostridia</taxon>
        <taxon>Eubacteriales</taxon>
        <taxon>Candidatus Fimimorpha</taxon>
    </lineage>
</organism>
<dbReference type="InterPro" id="IPR035906">
    <property type="entry name" value="MetI-like_sf"/>
</dbReference>
<feature type="transmembrane region" description="Helical" evidence="9">
    <location>
        <begin position="189"/>
        <end position="211"/>
    </location>
</feature>
<keyword evidence="7 9" id="KW-1133">Transmembrane helix</keyword>
<protein>
    <submittedName>
        <fullName evidence="11">Sugar ABC transporter permease</fullName>
    </submittedName>
</protein>
<reference evidence="11" key="2">
    <citation type="journal article" date="2021" name="PeerJ">
        <title>Extensive microbial diversity within the chicken gut microbiome revealed by metagenomics and culture.</title>
        <authorList>
            <person name="Gilroy R."/>
            <person name="Ravi A."/>
            <person name="Getino M."/>
            <person name="Pursley I."/>
            <person name="Horton D.L."/>
            <person name="Alikhan N.F."/>
            <person name="Baker D."/>
            <person name="Gharbi K."/>
            <person name="Hall N."/>
            <person name="Watson M."/>
            <person name="Adriaenssens E.M."/>
            <person name="Foster-Nyarko E."/>
            <person name="Jarju S."/>
            <person name="Secka A."/>
            <person name="Antonio M."/>
            <person name="Oren A."/>
            <person name="Chaudhuri R.R."/>
            <person name="La Ragione R."/>
            <person name="Hildebrand F."/>
            <person name="Pallen M.J."/>
        </authorList>
    </citation>
    <scope>NUCLEOTIDE SEQUENCE</scope>
    <source>
        <strain evidence="11">ChiW13-3771</strain>
    </source>
</reference>
<gene>
    <name evidence="11" type="ORF">IAC96_12005</name>
</gene>
<evidence type="ECO:0000313" key="12">
    <source>
        <dbReference type="Proteomes" id="UP000824201"/>
    </source>
</evidence>
<keyword evidence="5" id="KW-0762">Sugar transport</keyword>
<keyword evidence="6 9" id="KW-0812">Transmembrane</keyword>
<feature type="transmembrane region" description="Helical" evidence="9">
    <location>
        <begin position="242"/>
        <end position="263"/>
    </location>
</feature>
<evidence type="ECO:0000259" key="10">
    <source>
        <dbReference type="PROSITE" id="PS50928"/>
    </source>
</evidence>
<evidence type="ECO:0000256" key="9">
    <source>
        <dbReference type="RuleBase" id="RU363032"/>
    </source>
</evidence>
<dbReference type="AlphaFoldDB" id="A0A9D1EFX5"/>
<evidence type="ECO:0000256" key="5">
    <source>
        <dbReference type="ARBA" id="ARBA00022597"/>
    </source>
</evidence>
<feature type="transmembrane region" description="Helical" evidence="9">
    <location>
        <begin position="110"/>
        <end position="135"/>
    </location>
</feature>
<evidence type="ECO:0000256" key="3">
    <source>
        <dbReference type="ARBA" id="ARBA00022448"/>
    </source>
</evidence>
<dbReference type="InterPro" id="IPR050901">
    <property type="entry name" value="BP-dep_ABC_trans_perm"/>
</dbReference>
<comment type="subcellular location">
    <subcellularLocation>
        <location evidence="1 9">Cell membrane</location>
        <topology evidence="1 9">Multi-pass membrane protein</topology>
    </subcellularLocation>
</comment>
<dbReference type="PANTHER" id="PTHR32243:SF50">
    <property type="entry name" value="MALTOSE_MALTODEXTRIN TRANSPORT SYSTEM PERMEASE PROTEIN MALG"/>
    <property type="match status" value="1"/>
</dbReference>
<evidence type="ECO:0000256" key="7">
    <source>
        <dbReference type="ARBA" id="ARBA00022989"/>
    </source>
</evidence>
<dbReference type="Proteomes" id="UP000824201">
    <property type="component" value="Unassembled WGS sequence"/>
</dbReference>
<keyword evidence="3 9" id="KW-0813">Transport</keyword>
<dbReference type="InterPro" id="IPR000515">
    <property type="entry name" value="MetI-like"/>
</dbReference>
<feature type="transmembrane region" description="Helical" evidence="9">
    <location>
        <begin position="12"/>
        <end position="37"/>
    </location>
</feature>
<comment type="similarity">
    <text evidence="2">Belongs to the binding-protein-dependent transport system permease family. MalFG subfamily.</text>
</comment>
<proteinExistence type="inferred from homology"/>
<keyword evidence="8 9" id="KW-0472">Membrane</keyword>
<evidence type="ECO:0000256" key="4">
    <source>
        <dbReference type="ARBA" id="ARBA00022475"/>
    </source>
</evidence>
<evidence type="ECO:0000256" key="2">
    <source>
        <dbReference type="ARBA" id="ARBA00009047"/>
    </source>
</evidence>
<dbReference type="PROSITE" id="PS50928">
    <property type="entry name" value="ABC_TM1"/>
    <property type="match status" value="1"/>
</dbReference>
<evidence type="ECO:0000256" key="8">
    <source>
        <dbReference type="ARBA" id="ARBA00023136"/>
    </source>
</evidence>
<dbReference type="GO" id="GO:0042956">
    <property type="term" value="P:maltodextrin transmembrane transport"/>
    <property type="evidence" value="ECO:0007669"/>
    <property type="project" value="TreeGrafter"/>
</dbReference>